<evidence type="ECO:0000313" key="1">
    <source>
        <dbReference type="EMBL" id="MDQ1033096.1"/>
    </source>
</evidence>
<evidence type="ECO:0000313" key="2">
    <source>
        <dbReference type="Proteomes" id="UP001230328"/>
    </source>
</evidence>
<sequence length="29" mass="3393">MSADVRSNFMYSKNSGFEFWVSISYSRVP</sequence>
<proteinExistence type="predicted"/>
<organism evidence="1 2">
    <name type="scientific">Streptomyces umbrinus</name>
    <dbReference type="NCBI Taxonomy" id="67370"/>
    <lineage>
        <taxon>Bacteria</taxon>
        <taxon>Bacillati</taxon>
        <taxon>Actinomycetota</taxon>
        <taxon>Actinomycetes</taxon>
        <taxon>Kitasatosporales</taxon>
        <taxon>Streptomycetaceae</taxon>
        <taxon>Streptomyces</taxon>
        <taxon>Streptomyces phaeochromogenes group</taxon>
    </lineage>
</organism>
<accession>A0ABU0TBB1</accession>
<gene>
    <name evidence="1" type="ORF">QF035_010678</name>
</gene>
<name>A0ABU0TBB1_9ACTN</name>
<comment type="caution">
    <text evidence="1">The sequence shown here is derived from an EMBL/GenBank/DDBJ whole genome shotgun (WGS) entry which is preliminary data.</text>
</comment>
<dbReference type="EMBL" id="JAUSZI010000002">
    <property type="protein sequence ID" value="MDQ1033096.1"/>
    <property type="molecule type" value="Genomic_DNA"/>
</dbReference>
<dbReference type="Proteomes" id="UP001230328">
    <property type="component" value="Unassembled WGS sequence"/>
</dbReference>
<keyword evidence="2" id="KW-1185">Reference proteome</keyword>
<protein>
    <submittedName>
        <fullName evidence="1">Uncharacterized protein</fullName>
    </submittedName>
</protein>
<reference evidence="1 2" key="1">
    <citation type="submission" date="2023-07" db="EMBL/GenBank/DDBJ databases">
        <title>Comparative genomics of wheat-associated soil bacteria to identify genetic determinants of phenazine resistance.</title>
        <authorList>
            <person name="Mouncey N."/>
        </authorList>
    </citation>
    <scope>NUCLEOTIDE SEQUENCE [LARGE SCALE GENOMIC DNA]</scope>
    <source>
        <strain evidence="1 2">V2I4</strain>
    </source>
</reference>